<dbReference type="GO" id="GO:0015074">
    <property type="term" value="P:DNA integration"/>
    <property type="evidence" value="ECO:0007669"/>
    <property type="project" value="InterPro"/>
</dbReference>
<dbReference type="PANTHER" id="PTHR42648:SF31">
    <property type="entry name" value="RNA-DIRECTED DNA POLYMERASE"/>
    <property type="match status" value="1"/>
</dbReference>
<evidence type="ECO:0000259" key="2">
    <source>
        <dbReference type="PROSITE" id="PS50994"/>
    </source>
</evidence>
<dbReference type="Gene3D" id="3.30.420.10">
    <property type="entry name" value="Ribonuclease H-like superfamily/Ribonuclease H"/>
    <property type="match status" value="1"/>
</dbReference>
<dbReference type="SUPFAM" id="SSF53098">
    <property type="entry name" value="Ribonuclease H-like"/>
    <property type="match status" value="1"/>
</dbReference>
<dbReference type="Pfam" id="PF25597">
    <property type="entry name" value="SH3_retrovirus"/>
    <property type="match status" value="1"/>
</dbReference>
<protein>
    <submittedName>
        <fullName evidence="3">Mitochondrial protein</fullName>
    </submittedName>
</protein>
<evidence type="ECO:0000313" key="3">
    <source>
        <dbReference type="EMBL" id="KAL0434830.1"/>
    </source>
</evidence>
<organism evidence="3">
    <name type="scientific">Sesamum radiatum</name>
    <name type="common">Black benniseed</name>
    <dbReference type="NCBI Taxonomy" id="300843"/>
    <lineage>
        <taxon>Eukaryota</taxon>
        <taxon>Viridiplantae</taxon>
        <taxon>Streptophyta</taxon>
        <taxon>Embryophyta</taxon>
        <taxon>Tracheophyta</taxon>
        <taxon>Spermatophyta</taxon>
        <taxon>Magnoliopsida</taxon>
        <taxon>eudicotyledons</taxon>
        <taxon>Gunneridae</taxon>
        <taxon>Pentapetalae</taxon>
        <taxon>asterids</taxon>
        <taxon>lamiids</taxon>
        <taxon>Lamiales</taxon>
        <taxon>Pedaliaceae</taxon>
        <taxon>Sesamum</taxon>
    </lineage>
</organism>
<dbReference type="AlphaFoldDB" id="A0AAW2VZ54"/>
<proteinExistence type="predicted"/>
<dbReference type="InterPro" id="IPR036397">
    <property type="entry name" value="RNaseH_sf"/>
</dbReference>
<dbReference type="InterPro" id="IPR001584">
    <property type="entry name" value="Integrase_cat-core"/>
</dbReference>
<accession>A0AAW2VZ54</accession>
<dbReference type="GO" id="GO:0003676">
    <property type="term" value="F:nucleic acid binding"/>
    <property type="evidence" value="ECO:0007669"/>
    <property type="project" value="InterPro"/>
</dbReference>
<dbReference type="InterPro" id="IPR057670">
    <property type="entry name" value="SH3_retrovirus"/>
</dbReference>
<dbReference type="PANTHER" id="PTHR42648">
    <property type="entry name" value="TRANSPOSASE, PUTATIVE-RELATED"/>
    <property type="match status" value="1"/>
</dbReference>
<reference evidence="3" key="2">
    <citation type="journal article" date="2024" name="Plant">
        <title>Genomic evolution and insights into agronomic trait innovations of Sesamum species.</title>
        <authorList>
            <person name="Miao H."/>
            <person name="Wang L."/>
            <person name="Qu L."/>
            <person name="Liu H."/>
            <person name="Sun Y."/>
            <person name="Le M."/>
            <person name="Wang Q."/>
            <person name="Wei S."/>
            <person name="Zheng Y."/>
            <person name="Lin W."/>
            <person name="Duan Y."/>
            <person name="Cao H."/>
            <person name="Xiong S."/>
            <person name="Wang X."/>
            <person name="Wei L."/>
            <person name="Li C."/>
            <person name="Ma Q."/>
            <person name="Ju M."/>
            <person name="Zhao R."/>
            <person name="Li G."/>
            <person name="Mu C."/>
            <person name="Tian Q."/>
            <person name="Mei H."/>
            <person name="Zhang T."/>
            <person name="Gao T."/>
            <person name="Zhang H."/>
        </authorList>
    </citation>
    <scope>NUCLEOTIDE SEQUENCE</scope>
    <source>
        <strain evidence="3">G02</strain>
    </source>
</reference>
<comment type="caution">
    <text evidence="3">The sequence shown here is derived from an EMBL/GenBank/DDBJ whole genome shotgun (WGS) entry which is preliminary data.</text>
</comment>
<evidence type="ECO:0000256" key="1">
    <source>
        <dbReference type="SAM" id="MobiDB-lite"/>
    </source>
</evidence>
<name>A0AAW2VZ54_SESRA</name>
<feature type="region of interest" description="Disordered" evidence="1">
    <location>
        <begin position="43"/>
        <end position="62"/>
    </location>
</feature>
<dbReference type="InterPro" id="IPR039537">
    <property type="entry name" value="Retrotran_Ty1/copia-like"/>
</dbReference>
<dbReference type="EMBL" id="JACGWJ010000002">
    <property type="protein sequence ID" value="KAL0434830.1"/>
    <property type="molecule type" value="Genomic_DNA"/>
</dbReference>
<feature type="domain" description="Integrase catalytic" evidence="2">
    <location>
        <begin position="28"/>
        <end position="196"/>
    </location>
</feature>
<reference evidence="3" key="1">
    <citation type="submission" date="2020-06" db="EMBL/GenBank/DDBJ databases">
        <authorList>
            <person name="Li T."/>
            <person name="Hu X."/>
            <person name="Zhang T."/>
            <person name="Song X."/>
            <person name="Zhang H."/>
            <person name="Dai N."/>
            <person name="Sheng W."/>
            <person name="Hou X."/>
            <person name="Wei L."/>
        </authorList>
    </citation>
    <scope>NUCLEOTIDE SEQUENCE</scope>
    <source>
        <strain evidence="3">G02</strain>
        <tissue evidence="3">Leaf</tissue>
    </source>
</reference>
<gene>
    <name evidence="3" type="ORF">Sradi_0190900</name>
</gene>
<dbReference type="InterPro" id="IPR012337">
    <property type="entry name" value="RNaseH-like_sf"/>
</dbReference>
<dbReference type="PROSITE" id="PS50994">
    <property type="entry name" value="INTEGRASE"/>
    <property type="match status" value="1"/>
</dbReference>
<sequence>MRKKGTSDKRNAFYEVCNKTGHNKDTCFKVHGVPNWYKDLVKQRKKSGTGTRGDMANEARAPDKPMMAGANLVADLMEALKIVQGKMPQTSVKVHYAQIDEMADNGSEFLSLSCQSLLQNLGIIHQKSCTYTPQQNGVVERKHRHLLQVARAIMFEFGLPRIFWADSILVAIHIINKLPSSKLNWKTPFELLYKAPPSYAYLKTFGCLRYATNVMPHKSKFDHRTFKCVFIGYMTGQKGYKVYDIDNKVVFVSRNIVFHEDTFPYKSSSVPTDNSLLTPILSPYIPETPATPPEISASPSQST</sequence>